<feature type="region of interest" description="Disordered" evidence="1">
    <location>
        <begin position="1"/>
        <end position="24"/>
    </location>
</feature>
<keyword evidence="3" id="KW-1185">Reference proteome</keyword>
<dbReference type="EMBL" id="UYYB01129366">
    <property type="protein sequence ID" value="VDM84332.1"/>
    <property type="molecule type" value="Genomic_DNA"/>
</dbReference>
<reference evidence="2 3" key="1">
    <citation type="submission" date="2018-11" db="EMBL/GenBank/DDBJ databases">
        <authorList>
            <consortium name="Pathogen Informatics"/>
        </authorList>
    </citation>
    <scope>NUCLEOTIDE SEQUENCE [LARGE SCALE GENOMIC DNA]</scope>
</reference>
<accession>A0A3P7LYV2</accession>
<gene>
    <name evidence="2" type="ORF">SVUK_LOCUS19330</name>
</gene>
<name>A0A3P7LYV2_STRVU</name>
<proteinExistence type="predicted"/>
<sequence>MGAVSRDSPPAGSQAYKSQSLSSPPKFPIYKSQMLLQLTQLYDLLTPPSTSFPTLKQTTLAEPTSYPAYTNNWSLKPHVYLIEVPPSLTKTENNGRTTIEELFFDENRLHAAEATRQITSPETTTFASSTSTTTTTPPLASKLSNGIVDGFFSIANRDFANSNSVSVAQELEEE</sequence>
<dbReference type="Proteomes" id="UP000270094">
    <property type="component" value="Unassembled WGS sequence"/>
</dbReference>
<protein>
    <submittedName>
        <fullName evidence="2">Uncharacterized protein</fullName>
    </submittedName>
</protein>
<evidence type="ECO:0000256" key="1">
    <source>
        <dbReference type="SAM" id="MobiDB-lite"/>
    </source>
</evidence>
<dbReference type="AlphaFoldDB" id="A0A3P7LYV2"/>
<organism evidence="2 3">
    <name type="scientific">Strongylus vulgaris</name>
    <name type="common">Blood worm</name>
    <dbReference type="NCBI Taxonomy" id="40348"/>
    <lineage>
        <taxon>Eukaryota</taxon>
        <taxon>Metazoa</taxon>
        <taxon>Ecdysozoa</taxon>
        <taxon>Nematoda</taxon>
        <taxon>Chromadorea</taxon>
        <taxon>Rhabditida</taxon>
        <taxon>Rhabditina</taxon>
        <taxon>Rhabditomorpha</taxon>
        <taxon>Strongyloidea</taxon>
        <taxon>Strongylidae</taxon>
        <taxon>Strongylus</taxon>
    </lineage>
</organism>
<feature type="non-terminal residue" evidence="2">
    <location>
        <position position="174"/>
    </location>
</feature>
<evidence type="ECO:0000313" key="2">
    <source>
        <dbReference type="EMBL" id="VDM84332.1"/>
    </source>
</evidence>
<evidence type="ECO:0000313" key="3">
    <source>
        <dbReference type="Proteomes" id="UP000270094"/>
    </source>
</evidence>